<evidence type="ECO:0000313" key="12">
    <source>
        <dbReference type="Proteomes" id="UP000694399"/>
    </source>
</evidence>
<dbReference type="InterPro" id="IPR000566">
    <property type="entry name" value="Lipocln_cytosolic_FA-bd_dom"/>
</dbReference>
<evidence type="ECO:0000313" key="11">
    <source>
        <dbReference type="Ensembl" id="ENSPLOP00000024671.1"/>
    </source>
</evidence>
<evidence type="ECO:0000256" key="9">
    <source>
        <dbReference type="SAM" id="SignalP"/>
    </source>
</evidence>
<dbReference type="GO" id="GO:0036094">
    <property type="term" value="F:small molecule binding"/>
    <property type="evidence" value="ECO:0007669"/>
    <property type="project" value="InterPro"/>
</dbReference>
<dbReference type="AlphaFoldDB" id="A0A8C8XWZ5"/>
<reference evidence="11" key="2">
    <citation type="submission" date="2025-08" db="UniProtKB">
        <authorList>
            <consortium name="Ensembl"/>
        </authorList>
    </citation>
    <scope>IDENTIFICATION</scope>
</reference>
<dbReference type="Ensembl" id="ENSPLOT00000027231.1">
    <property type="protein sequence ID" value="ENSPLOP00000024671.1"/>
    <property type="gene ID" value="ENSPLOG00000018093.1"/>
</dbReference>
<evidence type="ECO:0000256" key="1">
    <source>
        <dbReference type="ARBA" id="ARBA00004613"/>
    </source>
</evidence>
<keyword evidence="3" id="KW-0813">Transport</keyword>
<comment type="similarity">
    <text evidence="2">Belongs to the calycin superfamily. Lipocalin family.</text>
</comment>
<proteinExistence type="inferred from homology"/>
<reference evidence="11" key="1">
    <citation type="journal article" date="2019" name="bioRxiv">
        <title>Long live the king: chromosome-level assembly of the lion (Panthera leo) using linked-read, Hi-C, and long read data.</title>
        <authorList>
            <person name="Armstrong E.E."/>
            <person name="Taylor R.W."/>
            <person name="Miller D.E."/>
            <person name="Kaelin C."/>
            <person name="Barsh G."/>
            <person name="Hadly E.A."/>
            <person name="Petrov D."/>
        </authorList>
    </citation>
    <scope>NUCLEOTIDE SEQUENCE [LARGE SCALE GENOMIC DNA]</scope>
</reference>
<dbReference type="InterPro" id="IPR002345">
    <property type="entry name" value="Lipocalin"/>
</dbReference>
<evidence type="ECO:0000256" key="8">
    <source>
        <dbReference type="SAM" id="MobiDB-lite"/>
    </source>
</evidence>
<evidence type="ECO:0000256" key="5">
    <source>
        <dbReference type="ARBA" id="ARBA00022729"/>
    </source>
</evidence>
<keyword evidence="12" id="KW-1185">Reference proteome</keyword>
<dbReference type="SUPFAM" id="SSF50814">
    <property type="entry name" value="Lipocalins"/>
    <property type="match status" value="1"/>
</dbReference>
<keyword evidence="7" id="KW-0325">Glycoprotein</keyword>
<keyword evidence="6" id="KW-1015">Disulfide bond</keyword>
<feature type="chain" id="PRO_5034466064" description="Lipocalin/cytosolic fatty-acid binding domain-containing protein" evidence="9">
    <location>
        <begin position="21"/>
        <end position="238"/>
    </location>
</feature>
<dbReference type="InterPro" id="IPR012674">
    <property type="entry name" value="Calycin"/>
</dbReference>
<dbReference type="PRINTS" id="PR01275">
    <property type="entry name" value="NGELATINASE"/>
</dbReference>
<dbReference type="GO" id="GO:0005615">
    <property type="term" value="C:extracellular space"/>
    <property type="evidence" value="ECO:0007669"/>
    <property type="project" value="TreeGrafter"/>
</dbReference>
<evidence type="ECO:0000256" key="6">
    <source>
        <dbReference type="ARBA" id="ARBA00023157"/>
    </source>
</evidence>
<feature type="compositionally biased region" description="Basic and acidic residues" evidence="8">
    <location>
        <begin position="229"/>
        <end position="238"/>
    </location>
</feature>
<dbReference type="GeneTree" id="ENSGT01050000244868"/>
<feature type="signal peptide" evidence="9">
    <location>
        <begin position="1"/>
        <end position="20"/>
    </location>
</feature>
<name>A0A8C8XWZ5_PANLE</name>
<dbReference type="PANTHER" id="PTHR11430:SF13">
    <property type="entry name" value="NEUTROPHIL GELATINASE-ASSOCIATED LIPOCALIN"/>
    <property type="match status" value="1"/>
</dbReference>
<organism evidence="11 12">
    <name type="scientific">Panthera leo</name>
    <name type="common">Lion</name>
    <dbReference type="NCBI Taxonomy" id="9689"/>
    <lineage>
        <taxon>Eukaryota</taxon>
        <taxon>Metazoa</taxon>
        <taxon>Chordata</taxon>
        <taxon>Craniata</taxon>
        <taxon>Vertebrata</taxon>
        <taxon>Euteleostomi</taxon>
        <taxon>Mammalia</taxon>
        <taxon>Eutheria</taxon>
        <taxon>Laurasiatheria</taxon>
        <taxon>Carnivora</taxon>
        <taxon>Feliformia</taxon>
        <taxon>Felidae</taxon>
        <taxon>Pantherinae</taxon>
        <taxon>Panthera</taxon>
    </lineage>
</organism>
<dbReference type="Pfam" id="PF00061">
    <property type="entry name" value="Lipocalin"/>
    <property type="match status" value="1"/>
</dbReference>
<feature type="domain" description="Lipocalin/cytosolic fatty-acid binding" evidence="10">
    <location>
        <begin position="48"/>
        <end position="161"/>
    </location>
</feature>
<evidence type="ECO:0000259" key="10">
    <source>
        <dbReference type="Pfam" id="PF00061"/>
    </source>
</evidence>
<keyword evidence="4" id="KW-0964">Secreted</keyword>
<reference evidence="11" key="3">
    <citation type="submission" date="2025-09" db="UniProtKB">
        <authorList>
            <consortium name="Ensembl"/>
        </authorList>
    </citation>
    <scope>IDENTIFICATION</scope>
</reference>
<evidence type="ECO:0000256" key="4">
    <source>
        <dbReference type="ARBA" id="ARBA00022525"/>
    </source>
</evidence>
<feature type="compositionally biased region" description="Polar residues" evidence="8">
    <location>
        <begin position="214"/>
        <end position="225"/>
    </location>
</feature>
<protein>
    <recommendedName>
        <fullName evidence="10">Lipocalin/cytosolic fatty-acid binding domain-containing protein</fullName>
    </recommendedName>
</protein>
<accession>A0A8C8XWZ5</accession>
<gene>
    <name evidence="11" type="primary">LOC122205305</name>
</gene>
<keyword evidence="5 9" id="KW-0732">Signal</keyword>
<dbReference type="Proteomes" id="UP000694399">
    <property type="component" value="Chromosome E1"/>
</dbReference>
<feature type="region of interest" description="Disordered" evidence="8">
    <location>
        <begin position="182"/>
        <end position="238"/>
    </location>
</feature>
<dbReference type="InterPro" id="IPR003087">
    <property type="entry name" value="LCN2/LCN12"/>
</dbReference>
<evidence type="ECO:0000256" key="2">
    <source>
        <dbReference type="ARBA" id="ARBA00006889"/>
    </source>
</evidence>
<sequence length="238" mass="26788">MALGLLCLSLVLLGALQTQAQDSTPNLIPAPPLLRVPLQPDFQDELFQGKWYVVGLAGNAFNKEENSQFKMYATTYELNEDNSYSVTSTLLRNQRCDRWIRTFLPSFQPGQFNLGNIERYPGIQSYTVQVVATDYNQVAMIFFKKAYKNQELFMVTLYGGSYPLGPGSCSCWGRRGPRHPAPKVPFTLSPGRQERGLSTDPSGGRGLRHHSRVPQYSWSFRQPLTSHLGHREDQGADP</sequence>
<comment type="subcellular location">
    <subcellularLocation>
        <location evidence="1">Secreted</location>
    </subcellularLocation>
</comment>
<dbReference type="Gene3D" id="2.40.128.20">
    <property type="match status" value="1"/>
</dbReference>
<evidence type="ECO:0000256" key="3">
    <source>
        <dbReference type="ARBA" id="ARBA00022448"/>
    </source>
</evidence>
<evidence type="ECO:0000256" key="7">
    <source>
        <dbReference type="ARBA" id="ARBA00023180"/>
    </source>
</evidence>
<dbReference type="PANTHER" id="PTHR11430">
    <property type="entry name" value="LIPOCALIN"/>
    <property type="match status" value="1"/>
</dbReference>